<dbReference type="Gene3D" id="3.40.50.2300">
    <property type="match status" value="2"/>
</dbReference>
<dbReference type="Pfam" id="PF04392">
    <property type="entry name" value="ABC_sub_bind"/>
    <property type="match status" value="1"/>
</dbReference>
<dbReference type="SUPFAM" id="SSF53822">
    <property type="entry name" value="Periplasmic binding protein-like I"/>
    <property type="match status" value="1"/>
</dbReference>
<dbReference type="PANTHER" id="PTHR35271:SF1">
    <property type="entry name" value="ABC TRANSPORTER, SUBSTRATE-BINDING LIPOPROTEIN"/>
    <property type="match status" value="1"/>
</dbReference>
<dbReference type="RefSeq" id="WP_047832251.1">
    <property type="nucleotide sequence ID" value="NZ_JBHTNY010000043.1"/>
</dbReference>
<dbReference type="PANTHER" id="PTHR35271">
    <property type="entry name" value="ABC TRANSPORTER, SUBSTRATE-BINDING LIPOPROTEIN-RELATED"/>
    <property type="match status" value="1"/>
</dbReference>
<sequence length="383" mass="39300" precursor="true">MKKALSMLLAMGLVVSMAVGCGSNSGSTETSASKETSAASTEGASAEGAATDAAGDTDAAETASAAKADTDKVYKIGVCQLVQHDALDAAYEGFVEGLKEAGYVDGENIQIDYQNAQGDQSNCSTIASKLVNDQSDLILAIATPAAQACANATEQIPIVLTAVTDPAASGLVESNEAPGANITGTSDLTPVKEQMDLLKEMLPDAKKIAILYCSSETNSKIQADMAKEAAEAIGLETQDATVSNSNEIQQVVQNLVGKVDAIYAPTDNMIAAGMQTVSMVANPAGIPIICGEEGMVNNGGLATRGINYFNLGKQTGAQAAKILAGESDPAAMPIEYLKDVDTVINKDAAEELGLEIPADLQEFVKTPAATTEASSEETSATEE</sequence>
<accession>A0A4U8QC12</accession>
<feature type="region of interest" description="Disordered" evidence="1">
    <location>
        <begin position="25"/>
        <end position="57"/>
    </location>
</feature>
<gene>
    <name evidence="3" type="ORF">DSM106044_00447</name>
</gene>
<dbReference type="Proteomes" id="UP000306509">
    <property type="component" value="Unassembled WGS sequence"/>
</dbReference>
<evidence type="ECO:0000313" key="3">
    <source>
        <dbReference type="EMBL" id="TLD02635.1"/>
    </source>
</evidence>
<protein>
    <submittedName>
        <fullName evidence="3">ABC-type uncharacterized transport system, periplasmic component</fullName>
    </submittedName>
</protein>
<evidence type="ECO:0000313" key="4">
    <source>
        <dbReference type="Proteomes" id="UP000306509"/>
    </source>
</evidence>
<evidence type="ECO:0000256" key="1">
    <source>
        <dbReference type="SAM" id="MobiDB-lite"/>
    </source>
</evidence>
<dbReference type="InterPro" id="IPR028082">
    <property type="entry name" value="Peripla_BP_I"/>
</dbReference>
<dbReference type="CDD" id="cd06325">
    <property type="entry name" value="PBP1_ABC_unchar_transporter"/>
    <property type="match status" value="1"/>
</dbReference>
<comment type="caution">
    <text evidence="3">The sequence shown here is derived from an EMBL/GenBank/DDBJ whole genome shotgun (WGS) entry which is preliminary data.</text>
</comment>
<dbReference type="PROSITE" id="PS51257">
    <property type="entry name" value="PROKAR_LIPOPROTEIN"/>
    <property type="match status" value="1"/>
</dbReference>
<name>A0A4U8QC12_9FIRM</name>
<feature type="chain" id="PRO_5039091500" evidence="2">
    <location>
        <begin position="19"/>
        <end position="383"/>
    </location>
</feature>
<keyword evidence="2" id="KW-0732">Signal</keyword>
<feature type="signal peptide" evidence="2">
    <location>
        <begin position="1"/>
        <end position="18"/>
    </location>
</feature>
<dbReference type="AlphaFoldDB" id="A0A4U8QC12"/>
<dbReference type="InterPro" id="IPR007487">
    <property type="entry name" value="ABC_transpt-TYRBP-like"/>
</dbReference>
<dbReference type="STRING" id="180332.GCA_000797495_04548"/>
<dbReference type="EMBL" id="QGQD01000009">
    <property type="protein sequence ID" value="TLD02635.1"/>
    <property type="molecule type" value="Genomic_DNA"/>
</dbReference>
<organism evidence="3 4">
    <name type="scientific">Robinsoniella peoriensis</name>
    <dbReference type="NCBI Taxonomy" id="180332"/>
    <lineage>
        <taxon>Bacteria</taxon>
        <taxon>Bacillati</taxon>
        <taxon>Bacillota</taxon>
        <taxon>Clostridia</taxon>
        <taxon>Lachnospirales</taxon>
        <taxon>Lachnospiraceae</taxon>
        <taxon>Robinsoniella</taxon>
    </lineage>
</organism>
<evidence type="ECO:0000256" key="2">
    <source>
        <dbReference type="SAM" id="SignalP"/>
    </source>
</evidence>
<proteinExistence type="predicted"/>
<keyword evidence="4" id="KW-1185">Reference proteome</keyword>
<reference evidence="3 4" key="1">
    <citation type="journal article" date="2019" name="Anaerobe">
        <title>Detection of Robinsoniella peoriensis in multiple bone samples of a trauma patient.</title>
        <authorList>
            <person name="Schrottner P."/>
            <person name="Hartwich K."/>
            <person name="Bunk B."/>
            <person name="Schober I."/>
            <person name="Helbig S."/>
            <person name="Rudolph W.W."/>
            <person name="Gunzer F."/>
        </authorList>
    </citation>
    <scope>NUCLEOTIDE SEQUENCE [LARGE SCALE GENOMIC DNA]</scope>
    <source>
        <strain evidence="3 4">DSM 106044</strain>
    </source>
</reference>